<gene>
    <name evidence="2" type="ORF">OF801_07610</name>
</gene>
<dbReference type="InterPro" id="IPR053163">
    <property type="entry name" value="HTH-type_regulator_Rgg"/>
</dbReference>
<dbReference type="RefSeq" id="WP_264307892.1">
    <property type="nucleotide sequence ID" value="NZ_CP109635.1"/>
</dbReference>
<organism evidence="2 3">
    <name type="scientific">Lactococcus garvieae</name>
    <dbReference type="NCBI Taxonomy" id="1363"/>
    <lineage>
        <taxon>Bacteria</taxon>
        <taxon>Bacillati</taxon>
        <taxon>Bacillota</taxon>
        <taxon>Bacilli</taxon>
        <taxon>Lactobacillales</taxon>
        <taxon>Streptococcaceae</taxon>
        <taxon>Lactococcus</taxon>
    </lineage>
</organism>
<reference evidence="2" key="1">
    <citation type="submission" date="2022-10" db="EMBL/GenBank/DDBJ databases">
        <title>Genome assembly of Lactococcus garvieae isolates from cricket gut.</title>
        <authorList>
            <person name="Luecke A.R."/>
            <person name="Brown A.M.V."/>
            <person name="Wakeman C.A."/>
        </authorList>
    </citation>
    <scope>NUCLEOTIDE SEQUENCE</scope>
    <source>
        <strain evidence="2">Alexii-11_2</strain>
    </source>
</reference>
<sequence length="218" mass="25735">MKSNFNIKEIQSRKNNYINNFIDIEDALINQKYKTLEEIYWKHNNIPSIENHYISLAAKGHFSKLSSEESNEISNYLQKTEVWGTFELYLLINTLEYVNEDILKDIENTPLRFHHNNTKGFQDDRVLFSRVIAGLTFLFIKRGQKENAQKTLKILKEIQVQLELIIGLEQLFLEGLFLYKFEDKILGNKLIQKVLYILSTLEAPSIQHYLSNLYNQIK</sequence>
<dbReference type="EMBL" id="CP109635">
    <property type="protein sequence ID" value="UYT09838.1"/>
    <property type="molecule type" value="Genomic_DNA"/>
</dbReference>
<feature type="domain" description="HTH-type transcriptional regulator Rgg C-terminal" evidence="1">
    <location>
        <begin position="29"/>
        <end position="210"/>
    </location>
</feature>
<proteinExistence type="predicted"/>
<name>A0AA46YTX3_9LACT</name>
<dbReference type="NCBIfam" id="TIGR01716">
    <property type="entry name" value="RGG_Cterm"/>
    <property type="match status" value="1"/>
</dbReference>
<evidence type="ECO:0000313" key="3">
    <source>
        <dbReference type="Proteomes" id="UP001164042"/>
    </source>
</evidence>
<dbReference type="AlphaFoldDB" id="A0AA46YTX3"/>
<dbReference type="Pfam" id="PF21259">
    <property type="entry name" value="Rgg_C"/>
    <property type="match status" value="1"/>
</dbReference>
<evidence type="ECO:0000313" key="2">
    <source>
        <dbReference type="EMBL" id="UYT09838.1"/>
    </source>
</evidence>
<dbReference type="Proteomes" id="UP001164042">
    <property type="component" value="Chromosome"/>
</dbReference>
<dbReference type="PANTHER" id="PTHR37038">
    <property type="entry name" value="TRANSCRIPTIONAL REGULATOR-RELATED"/>
    <property type="match status" value="1"/>
</dbReference>
<dbReference type="InterPro" id="IPR010057">
    <property type="entry name" value="Transcription_activator_Rgg_C"/>
</dbReference>
<protein>
    <recommendedName>
        <fullName evidence="1">HTH-type transcriptional regulator Rgg C-terminal domain-containing protein</fullName>
    </recommendedName>
</protein>
<accession>A0AA46YTX3</accession>
<evidence type="ECO:0000259" key="1">
    <source>
        <dbReference type="Pfam" id="PF21259"/>
    </source>
</evidence>